<evidence type="ECO:0000256" key="2">
    <source>
        <dbReference type="ARBA" id="ARBA00022723"/>
    </source>
</evidence>
<dbReference type="PANTHER" id="PTHR46481:SF10">
    <property type="entry name" value="ZINC FINGER BED DOMAIN-CONTAINING PROTEIN 39"/>
    <property type="match status" value="1"/>
</dbReference>
<sequence length="911" mass="103364">MTYENSQNQNSQDQNQGFRSMMSGLQFSSDDQHFQAVSISVIDDILYAPGPLTHNPFDFAAGSSFTENIDFSIGNDSGLISPSPLDSAFPSVSNQSHLPSASSSSNQAYTANPILNQSSSSSNQQGEANFPVPGEYLDNSFFGGGNSRRGQSISWIIRYGYAKIIDGSYHCNIDRANCKESYSSSATTSILRHAKKKHNMDGAIALNLWEQNGKPKKVTVGSLDRHVVIGSSNNATPEPYSVTKEMFNDALIKLILKHSLPHTFVNSPDFRYLLNLARRAASPNIVQVYSANTLASRIRSKTNDYKARIISVLKRQTKVNLTMDVWTSSSDYLGIVCHFIDKDFRPKQVLLGFELLMNTHTGKNIAEVVYKVLVDYEIHSKLFTITSDSASNMKSMTEELGSIIPTFDPQQHWIRCFSHTLNLAVTAMLNEGFTNQAPTNEESVYLLRAREDHENNEDVESVIGHVTRDSNPLNRLRAGIVRIRASSTLTRQYISECKYVNIPPLRVILDNKTRWNSSFYMIKRGLQQVEAFNATCVHRNFTEKLGKYYLDDQDVAYLKEIVKVLEPFEIVSRWMSGQKYPTINEVIFKYNILFTLLERKIRKAFKHCSLNPTPGIDPCRIPSAFASGRTRSGAQSSTQISFDEFKSEYGESIKRMNTANIHDNMVKGCFFAYLKLTAYYSKTGTSDIYPVATALDPSYRFSYWKSENWGEPFESQAEEAVKNAWKKYNPNADNEVSSRYNNSIPDEFGEGDDSDEEFDYEQQVRYVRQKIVHEQSQQYSENYVDQLDMYIKAAPLQLQQHQVFQQSQSVNEIAEDDILWWERGLEESHGPNPISRELLFWKTANSTGSSNLAQMASDYLSVVASSASCERVFSRAKRFITNERNRLTSENIKNTMLLSYWVDEIENLESI</sequence>
<dbReference type="PANTHER" id="PTHR46481">
    <property type="entry name" value="ZINC FINGER BED DOMAIN-CONTAINING PROTEIN 4"/>
    <property type="match status" value="1"/>
</dbReference>
<dbReference type="InterPro" id="IPR052035">
    <property type="entry name" value="ZnF_BED_domain_contain"/>
</dbReference>
<comment type="caution">
    <text evidence="7">The sequence shown here is derived from an EMBL/GenBank/DDBJ whole genome shotgun (WGS) entry which is preliminary data.</text>
</comment>
<evidence type="ECO:0000256" key="3">
    <source>
        <dbReference type="ARBA" id="ARBA00022771"/>
    </source>
</evidence>
<accession>A0A8H7RCG7</accession>
<keyword evidence="2" id="KW-0479">Metal-binding</keyword>
<dbReference type="OrthoDB" id="2284502at2759"/>
<dbReference type="AlphaFoldDB" id="A0A8H7RCG7"/>
<reference evidence="7" key="1">
    <citation type="submission" date="2020-12" db="EMBL/GenBank/DDBJ databases">
        <title>Metabolic potential, ecology and presence of endohyphal bacteria is reflected in genomic diversity of Mucoromycotina.</title>
        <authorList>
            <person name="Muszewska A."/>
            <person name="Okrasinska A."/>
            <person name="Steczkiewicz K."/>
            <person name="Drgas O."/>
            <person name="Orlowska M."/>
            <person name="Perlinska-Lenart U."/>
            <person name="Aleksandrzak-Piekarczyk T."/>
            <person name="Szatraj K."/>
            <person name="Zielenkiewicz U."/>
            <person name="Pilsyk S."/>
            <person name="Malc E."/>
            <person name="Mieczkowski P."/>
            <person name="Kruszewska J.S."/>
            <person name="Biernat P."/>
            <person name="Pawlowska J."/>
        </authorList>
    </citation>
    <scope>NUCLEOTIDE SEQUENCE</scope>
    <source>
        <strain evidence="7">CBS 226.32</strain>
    </source>
</reference>
<proteinExistence type="predicted"/>
<protein>
    <recommendedName>
        <fullName evidence="6">HAT C-terminal dimerisation domain-containing protein</fullName>
    </recommendedName>
</protein>
<keyword evidence="4" id="KW-0862">Zinc</keyword>
<name>A0A8H7RCG7_9FUNG</name>
<dbReference type="SUPFAM" id="SSF53098">
    <property type="entry name" value="Ribonuclease H-like"/>
    <property type="match status" value="1"/>
</dbReference>
<keyword evidence="5" id="KW-0539">Nucleus</keyword>
<feature type="domain" description="HAT C-terminal dimerisation" evidence="6">
    <location>
        <begin position="838"/>
        <end position="901"/>
    </location>
</feature>
<evidence type="ECO:0000256" key="1">
    <source>
        <dbReference type="ARBA" id="ARBA00004123"/>
    </source>
</evidence>
<comment type="subcellular location">
    <subcellularLocation>
        <location evidence="1">Nucleus</location>
    </subcellularLocation>
</comment>
<keyword evidence="3" id="KW-0863">Zinc-finger</keyword>
<gene>
    <name evidence="7" type="ORF">INT46_009615</name>
</gene>
<dbReference type="GO" id="GO:0046983">
    <property type="term" value="F:protein dimerization activity"/>
    <property type="evidence" value="ECO:0007669"/>
    <property type="project" value="InterPro"/>
</dbReference>
<dbReference type="InterPro" id="IPR012337">
    <property type="entry name" value="RNaseH-like_sf"/>
</dbReference>
<evidence type="ECO:0000256" key="4">
    <source>
        <dbReference type="ARBA" id="ARBA00022833"/>
    </source>
</evidence>
<evidence type="ECO:0000256" key="5">
    <source>
        <dbReference type="ARBA" id="ARBA00023242"/>
    </source>
</evidence>
<keyword evidence="8" id="KW-1185">Reference proteome</keyword>
<dbReference type="GO" id="GO:0008270">
    <property type="term" value="F:zinc ion binding"/>
    <property type="evidence" value="ECO:0007669"/>
    <property type="project" value="UniProtKB-KW"/>
</dbReference>
<organism evidence="7 8">
    <name type="scientific">Mucor plumbeus</name>
    <dbReference type="NCBI Taxonomy" id="97098"/>
    <lineage>
        <taxon>Eukaryota</taxon>
        <taxon>Fungi</taxon>
        <taxon>Fungi incertae sedis</taxon>
        <taxon>Mucoromycota</taxon>
        <taxon>Mucoromycotina</taxon>
        <taxon>Mucoromycetes</taxon>
        <taxon>Mucorales</taxon>
        <taxon>Mucorineae</taxon>
        <taxon>Mucoraceae</taxon>
        <taxon>Mucor</taxon>
    </lineage>
</organism>
<evidence type="ECO:0000313" key="8">
    <source>
        <dbReference type="Proteomes" id="UP000650833"/>
    </source>
</evidence>
<dbReference type="Proteomes" id="UP000650833">
    <property type="component" value="Unassembled WGS sequence"/>
</dbReference>
<dbReference type="GO" id="GO:0005634">
    <property type="term" value="C:nucleus"/>
    <property type="evidence" value="ECO:0007669"/>
    <property type="project" value="UniProtKB-SubCell"/>
</dbReference>
<dbReference type="EMBL" id="JAEPRC010000112">
    <property type="protein sequence ID" value="KAG2208414.1"/>
    <property type="molecule type" value="Genomic_DNA"/>
</dbReference>
<dbReference type="InterPro" id="IPR008906">
    <property type="entry name" value="HATC_C_dom"/>
</dbReference>
<evidence type="ECO:0000259" key="6">
    <source>
        <dbReference type="Pfam" id="PF05699"/>
    </source>
</evidence>
<dbReference type="Pfam" id="PF05699">
    <property type="entry name" value="Dimer_Tnp_hAT"/>
    <property type="match status" value="1"/>
</dbReference>
<evidence type="ECO:0000313" key="7">
    <source>
        <dbReference type="EMBL" id="KAG2208414.1"/>
    </source>
</evidence>